<dbReference type="Gene3D" id="3.30.70.1230">
    <property type="entry name" value="Nucleotide cyclase"/>
    <property type="match status" value="1"/>
</dbReference>
<dbReference type="SUPFAM" id="SSF55073">
    <property type="entry name" value="Nucleotide cyclase"/>
    <property type="match status" value="1"/>
</dbReference>
<evidence type="ECO:0000313" key="3">
    <source>
        <dbReference type="Proteomes" id="UP001651690"/>
    </source>
</evidence>
<reference evidence="2 3" key="1">
    <citation type="submission" date="2022-06" db="EMBL/GenBank/DDBJ databases">
        <title>Mycolicibacterium sp. CAU 1645 isolated from seawater.</title>
        <authorList>
            <person name="Kim W."/>
        </authorList>
    </citation>
    <scope>NUCLEOTIDE SEQUENCE [LARGE SCALE GENOMIC DNA]</scope>
    <source>
        <strain evidence="2 3">CAU 1645</strain>
    </source>
</reference>
<dbReference type="Gene3D" id="3.40.50.1820">
    <property type="entry name" value="alpha/beta hydrolase"/>
    <property type="match status" value="1"/>
</dbReference>
<dbReference type="SUPFAM" id="SSF53474">
    <property type="entry name" value="alpha/beta-Hydrolases"/>
    <property type="match status" value="1"/>
</dbReference>
<accession>A0ABT1M8S4</accession>
<dbReference type="PROSITE" id="PS50125">
    <property type="entry name" value="GUANYLATE_CYCLASE_2"/>
    <property type="match status" value="1"/>
</dbReference>
<dbReference type="PANTHER" id="PTHR43433">
    <property type="entry name" value="HYDROLASE, ALPHA/BETA FOLD FAMILY PROTEIN"/>
    <property type="match status" value="1"/>
</dbReference>
<feature type="domain" description="Guanylate cyclase" evidence="1">
    <location>
        <begin position="303"/>
        <end position="410"/>
    </location>
</feature>
<evidence type="ECO:0000313" key="2">
    <source>
        <dbReference type="EMBL" id="MCP9275575.1"/>
    </source>
</evidence>
<name>A0ABT1M8S4_9MYCO</name>
<dbReference type="InterPro" id="IPR029058">
    <property type="entry name" value="AB_hydrolase_fold"/>
</dbReference>
<evidence type="ECO:0000259" key="1">
    <source>
        <dbReference type="PROSITE" id="PS50125"/>
    </source>
</evidence>
<dbReference type="InterPro" id="IPR029787">
    <property type="entry name" value="Nucleotide_cyclase"/>
</dbReference>
<keyword evidence="3" id="KW-1185">Reference proteome</keyword>
<gene>
    <name evidence="2" type="ORF">NM203_25620</name>
</gene>
<dbReference type="Proteomes" id="UP001651690">
    <property type="component" value="Unassembled WGS sequence"/>
</dbReference>
<dbReference type="InterPro" id="IPR000073">
    <property type="entry name" value="AB_hydrolase_1"/>
</dbReference>
<comment type="caution">
    <text evidence="2">The sequence shown here is derived from an EMBL/GenBank/DDBJ whole genome shotgun (WGS) entry which is preliminary data.</text>
</comment>
<organism evidence="2 3">
    <name type="scientific">Mycolicibacterium arenosum</name>
    <dbReference type="NCBI Taxonomy" id="2952157"/>
    <lineage>
        <taxon>Bacteria</taxon>
        <taxon>Bacillati</taxon>
        <taxon>Actinomycetota</taxon>
        <taxon>Actinomycetes</taxon>
        <taxon>Mycobacteriales</taxon>
        <taxon>Mycobacteriaceae</taxon>
        <taxon>Mycolicibacterium</taxon>
    </lineage>
</organism>
<proteinExistence type="predicted"/>
<protein>
    <submittedName>
        <fullName evidence="2">Adenylate/guanylate cyclase domain-containing protein</fullName>
    </submittedName>
</protein>
<sequence length="474" mass="50785">MVEPGARASRASAAPRTRYASRGDLDIAYQVLGDGPVDVVVMPGPFIPIDSIDSEPSMYRFYRRLASFCRVIRFDHRGMGMSSRIGADKITPACWAEDAVAVMDAVGIERATFFVSGFTSVSALFLAGDRPERVANLVVVNGAARVLWAADYEVGSDAAAAKAFTTAAVEPDAVERGADVLGRMAPSVAEDHAFRAWWDSAGHRAASPSMARRSSQALADADVRDKLAHISAPTLVVHRADATFVPVGHGRYLAEHISCARYVELPGADTLYWVGDSAPLLDEIEEFITGARSGAVTERVLTTIMFTDIVGSTARAASLGDDRWRDLLDNHDTAVRRELERFRGREVNTAGDGFVATFTSPSAALGCAEAIVDAVRALGIEVRVGIHAGEAEVRGEDIAGMAVHIAARVAGYAGAGEILVSSTLSEIVTGSRHSFTERGEYALKGVPGVWRLYRLARERGQAVSAQSVHENLRR</sequence>
<dbReference type="InterPro" id="IPR001054">
    <property type="entry name" value="A/G_cyclase"/>
</dbReference>
<dbReference type="InterPro" id="IPR050471">
    <property type="entry name" value="AB_hydrolase"/>
</dbReference>
<dbReference type="EMBL" id="JANDBD010000012">
    <property type="protein sequence ID" value="MCP9275575.1"/>
    <property type="molecule type" value="Genomic_DNA"/>
</dbReference>
<dbReference type="Pfam" id="PF00211">
    <property type="entry name" value="Guanylate_cyc"/>
    <property type="match status" value="1"/>
</dbReference>
<dbReference type="RefSeq" id="WP_255063433.1">
    <property type="nucleotide sequence ID" value="NZ_JANDBD010000012.1"/>
</dbReference>
<dbReference type="PANTHER" id="PTHR43433:SF8">
    <property type="entry name" value="BIFUNCTIONAL LIPASE_ADENYLATE CYCLASE LIPJ"/>
    <property type="match status" value="1"/>
</dbReference>
<dbReference type="CDD" id="cd07302">
    <property type="entry name" value="CHD"/>
    <property type="match status" value="1"/>
</dbReference>
<dbReference type="Pfam" id="PF00561">
    <property type="entry name" value="Abhydrolase_1"/>
    <property type="match status" value="1"/>
</dbReference>
<dbReference type="SMART" id="SM00044">
    <property type="entry name" value="CYCc"/>
    <property type="match status" value="1"/>
</dbReference>